<proteinExistence type="predicted"/>
<feature type="region of interest" description="Disordered" evidence="1">
    <location>
        <begin position="563"/>
        <end position="953"/>
    </location>
</feature>
<gene>
    <name evidence="2" type="ORF">TIFTF001_010764</name>
</gene>
<feature type="compositionally biased region" description="Polar residues" evidence="1">
    <location>
        <begin position="263"/>
        <end position="300"/>
    </location>
</feature>
<dbReference type="EMBL" id="BTGU01000013">
    <property type="protein sequence ID" value="GMN41542.1"/>
    <property type="molecule type" value="Genomic_DNA"/>
</dbReference>
<feature type="compositionally biased region" description="Basic and acidic residues" evidence="1">
    <location>
        <begin position="902"/>
        <end position="917"/>
    </location>
</feature>
<feature type="compositionally biased region" description="Basic and acidic residues" evidence="1">
    <location>
        <begin position="499"/>
        <end position="520"/>
    </location>
</feature>
<evidence type="ECO:0000313" key="3">
    <source>
        <dbReference type="Proteomes" id="UP001187192"/>
    </source>
</evidence>
<feature type="region of interest" description="Disordered" evidence="1">
    <location>
        <begin position="481"/>
        <end position="532"/>
    </location>
</feature>
<feature type="compositionally biased region" description="Pro residues" evidence="1">
    <location>
        <begin position="12"/>
        <end position="22"/>
    </location>
</feature>
<feature type="compositionally biased region" description="Pro residues" evidence="1">
    <location>
        <begin position="103"/>
        <end position="127"/>
    </location>
</feature>
<dbReference type="Proteomes" id="UP001187192">
    <property type="component" value="Unassembled WGS sequence"/>
</dbReference>
<protein>
    <submittedName>
        <fullName evidence="2">Uncharacterized protein</fullName>
    </submittedName>
</protein>
<accession>A0AA87ZYG1</accession>
<comment type="caution">
    <text evidence="2">The sequence shown here is derived from an EMBL/GenBank/DDBJ whole genome shotgun (WGS) entry which is preliminary data.</text>
</comment>
<dbReference type="AlphaFoldDB" id="A0AA87ZYG1"/>
<organism evidence="2 3">
    <name type="scientific">Ficus carica</name>
    <name type="common">Common fig</name>
    <dbReference type="NCBI Taxonomy" id="3494"/>
    <lineage>
        <taxon>Eukaryota</taxon>
        <taxon>Viridiplantae</taxon>
        <taxon>Streptophyta</taxon>
        <taxon>Embryophyta</taxon>
        <taxon>Tracheophyta</taxon>
        <taxon>Spermatophyta</taxon>
        <taxon>Magnoliopsida</taxon>
        <taxon>eudicotyledons</taxon>
        <taxon>Gunneridae</taxon>
        <taxon>Pentapetalae</taxon>
        <taxon>rosids</taxon>
        <taxon>fabids</taxon>
        <taxon>Rosales</taxon>
        <taxon>Moraceae</taxon>
        <taxon>Ficeae</taxon>
        <taxon>Ficus</taxon>
    </lineage>
</organism>
<evidence type="ECO:0000256" key="1">
    <source>
        <dbReference type="SAM" id="MobiDB-lite"/>
    </source>
</evidence>
<feature type="compositionally biased region" description="Basic and acidic residues" evidence="1">
    <location>
        <begin position="749"/>
        <end position="797"/>
    </location>
</feature>
<sequence>MDAYQQHHRYMRPPPPPPPPSTADPYHHQPQPQPPPPRPPVPPQGHWYSNQFQYSPSPPPPPPPQPAQWAPPLPHSDHFAPPGSYPPPQHHYPAHPLHQNHYPSPPPPPPPQQHPPRPPHFPPPPPQSYAQEWGTPNWAHHQDWDSQAHSNEEDWAARARAWADAKAAMENQHPQTQYASAGRVEEQSHYHDQYPHSAAADTHFMEIQHQSVPAFSYQQGPVSAAPLHQPPATHPSEVPSGGSDASSYGPEGHLHTVRDGTSAADSNAMIQSQGNLPKSPSVHQQEVPSSYSSVTGNNGAADQIKDSYRMFSLEGQHHVQPPPAMPLADQPLEFAPRFNRDDPHNQSGYPYLDPVGPIRGMDTATTMPSMNSWTAPVAPGVSYTSIPPGLPSGPQHDPALAVPSPVPGHAAPQFSSFPGSGLQPTIASAGSPFALGAGSALHPTTAFSGDVYGIPSVSERPKKAAVPNWLKEEIKKAVITSSSLEHPKEETQSLEDEVGDKSVGKGDQEESKSIDSSRSAEEEEEDEDYVEVARTAAINQEIKRVLTEVLLKVTDELFDEIATKVLNEDDPTVEVDKSTVTSSHRVSSSPPALPTPKATAKILIPGKSKEPETEGVAEKSSSSSPGPGNVLGLANYATDDEDDDEIQSSRSPNPKKKDVLQHSTFQKPLEVRHDVDANGSFSVQPEELSRNQTNLESGPSKASSFEPKYTTTNAVTDLQRNRKNESHGGSTSDGRSKDRSGLLQDDELEIKTSKDENQVKESKTRSDKNRQESTRSSGKDLPKEEESGKIRTDEKGNGNHRRHDEKHSRKEKTDEQNGSKDKRKEQSAKSLEKVQESESKKRSSHADVKDDRKETERHHRAGAKEESSRKREHNKDKDDERSRHKHASESSRHKRRRSSSISRDRNGKDNSVHRDYDSSDEASNDSKRKSRSRRRNLSPSPSPVKSRRSTKSKDEIMSWIGDIVLNSIASYLTKKSSESHEFRGLHIASILSAGILPILLLMTIGEGGQGQGPELRCGGIDDRRKQR</sequence>
<evidence type="ECO:0000313" key="2">
    <source>
        <dbReference type="EMBL" id="GMN41542.1"/>
    </source>
</evidence>
<feature type="region of interest" description="Disordered" evidence="1">
    <location>
        <begin position="1"/>
        <end position="190"/>
    </location>
</feature>
<feature type="region of interest" description="Disordered" evidence="1">
    <location>
        <begin position="221"/>
        <end position="301"/>
    </location>
</feature>
<name>A0AA87ZYG1_FICCA</name>
<feature type="compositionally biased region" description="Low complexity" evidence="1">
    <location>
        <begin position="578"/>
        <end position="601"/>
    </location>
</feature>
<feature type="compositionally biased region" description="Acidic residues" evidence="1">
    <location>
        <begin position="521"/>
        <end position="530"/>
    </location>
</feature>
<feature type="compositionally biased region" description="Basic and acidic residues" evidence="1">
    <location>
        <begin position="805"/>
        <end position="891"/>
    </location>
</feature>
<feature type="compositionally biased region" description="Basic residues" evidence="1">
    <location>
        <begin position="1"/>
        <end position="11"/>
    </location>
</feature>
<reference evidence="2" key="1">
    <citation type="submission" date="2023-07" db="EMBL/GenBank/DDBJ databases">
        <title>draft genome sequence of fig (Ficus carica).</title>
        <authorList>
            <person name="Takahashi T."/>
            <person name="Nishimura K."/>
        </authorList>
    </citation>
    <scope>NUCLEOTIDE SEQUENCE</scope>
</reference>
<feature type="compositionally biased region" description="Pro residues" evidence="1">
    <location>
        <begin position="31"/>
        <end position="43"/>
    </location>
</feature>
<feature type="compositionally biased region" description="Polar residues" evidence="1">
    <location>
        <begin position="690"/>
        <end position="718"/>
    </location>
</feature>
<keyword evidence="3" id="KW-1185">Reference proteome</keyword>
<feature type="compositionally biased region" description="Basic and acidic residues" evidence="1">
    <location>
        <begin position="140"/>
        <end position="163"/>
    </location>
</feature>
<feature type="compositionally biased region" description="Pro residues" evidence="1">
    <location>
        <begin position="56"/>
        <end position="74"/>
    </location>
</feature>